<dbReference type="AlphaFoldDB" id="L9WNS2"/>
<feature type="non-terminal residue" evidence="3">
    <location>
        <position position="1"/>
    </location>
</feature>
<dbReference type="InterPro" id="IPR014748">
    <property type="entry name" value="Enoyl-CoA_hydra_C"/>
</dbReference>
<comment type="similarity">
    <text evidence="1">Belongs to the enoyl-CoA hydratase/isomerase family.</text>
</comment>
<dbReference type="SUPFAM" id="SSF52096">
    <property type="entry name" value="ClpP/crotonase"/>
    <property type="match status" value="1"/>
</dbReference>
<sequence length="71" mass="7531">DLVGDIVDDLVSGPPVALKAAKQVIQDGQEASLEAALGMEKQAFAVLATTDDMLEGVTAFRQNREPDFQGE</sequence>
<dbReference type="FunFam" id="1.10.12.10:FF:000001">
    <property type="entry name" value="Probable enoyl-CoA hydratase, mitochondrial"/>
    <property type="match status" value="1"/>
</dbReference>
<keyword evidence="4" id="KW-1185">Reference proteome</keyword>
<dbReference type="EMBL" id="AOHZ01000084">
    <property type="protein sequence ID" value="ELY51017.1"/>
    <property type="molecule type" value="Genomic_DNA"/>
</dbReference>
<dbReference type="GO" id="GO:0016836">
    <property type="term" value="F:hydro-lyase activity"/>
    <property type="evidence" value="ECO:0007669"/>
    <property type="project" value="UniProtKB-ARBA"/>
</dbReference>
<reference evidence="3 4" key="1">
    <citation type="journal article" date="2014" name="PLoS Genet.">
        <title>Phylogenetically driven sequencing of extremely halophilic archaea reveals strategies for static and dynamic osmo-response.</title>
        <authorList>
            <person name="Becker E.A."/>
            <person name="Seitzer P.M."/>
            <person name="Tritt A."/>
            <person name="Larsen D."/>
            <person name="Krusor M."/>
            <person name="Yao A.I."/>
            <person name="Wu D."/>
            <person name="Madern D."/>
            <person name="Eisen J.A."/>
            <person name="Darling A.E."/>
            <person name="Facciotti M.T."/>
        </authorList>
    </citation>
    <scope>NUCLEOTIDE SEQUENCE [LARGE SCALE GENOMIC DNA]</scope>
    <source>
        <strain evidence="3 4">JCM 12255</strain>
    </source>
</reference>
<accession>L9WNS2</accession>
<evidence type="ECO:0000313" key="3">
    <source>
        <dbReference type="EMBL" id="ELY51017.1"/>
    </source>
</evidence>
<dbReference type="Gene3D" id="1.10.12.10">
    <property type="entry name" value="Lyase 2-enoyl-coa Hydratase, Chain A, domain 2"/>
    <property type="match status" value="1"/>
</dbReference>
<proteinExistence type="inferred from homology"/>
<protein>
    <submittedName>
        <fullName evidence="3">3-hydroxyacyl-CoA dehydrogenase NAD-binding protein</fullName>
    </submittedName>
</protein>
<evidence type="ECO:0000256" key="2">
    <source>
        <dbReference type="ARBA" id="ARBA00023239"/>
    </source>
</evidence>
<evidence type="ECO:0000256" key="1">
    <source>
        <dbReference type="ARBA" id="ARBA00005254"/>
    </source>
</evidence>
<name>L9WNS2_9EURY</name>
<dbReference type="InterPro" id="IPR029045">
    <property type="entry name" value="ClpP/crotonase-like_dom_sf"/>
</dbReference>
<keyword evidence="2" id="KW-0456">Lyase</keyword>
<evidence type="ECO:0000313" key="4">
    <source>
        <dbReference type="Proteomes" id="UP000011602"/>
    </source>
</evidence>
<gene>
    <name evidence="3" type="ORF">C493_18576</name>
</gene>
<organism evidence="3 4">
    <name type="scientific">Natronolimnohabitans innermongolicus JCM 12255</name>
    <dbReference type="NCBI Taxonomy" id="1227499"/>
    <lineage>
        <taxon>Archaea</taxon>
        <taxon>Methanobacteriati</taxon>
        <taxon>Methanobacteriota</taxon>
        <taxon>Stenosarchaea group</taxon>
        <taxon>Halobacteria</taxon>
        <taxon>Halobacteriales</taxon>
        <taxon>Natrialbaceae</taxon>
        <taxon>Natronolimnohabitans</taxon>
    </lineage>
</organism>
<comment type="caution">
    <text evidence="3">The sequence shown here is derived from an EMBL/GenBank/DDBJ whole genome shotgun (WGS) entry which is preliminary data.</text>
</comment>
<dbReference type="eggNOG" id="arCOG00249">
    <property type="taxonomic scope" value="Archaea"/>
</dbReference>
<dbReference type="STRING" id="1227499.C493_18576"/>
<dbReference type="Proteomes" id="UP000011602">
    <property type="component" value="Unassembled WGS sequence"/>
</dbReference>